<sequence>MADDDHAIVAYRINNPPNMEIVAAPFEREWMSATNQKFAYRCLPLNIANQAGWFVTCPCSFELYWYGGADKTDIELRFLDNRDAAVSTHFGYGVLTFSLPYLFRTPQGINLWVKGPSNQFKDGIQALEGVVETDWAFSTFTMNWKVTRPGEWIRFTKGEPVCMIVPIPRNLAETLVPKTMDLKKNAELHDKYRGWEASRSNFLTGLTTKDPEAVKRGWQKDYFQGKQAEGGTFDGHQTRLDIQEFELEE</sequence>
<proteinExistence type="predicted"/>
<keyword evidence="2" id="KW-1185">Reference proteome</keyword>
<evidence type="ECO:0000313" key="1">
    <source>
        <dbReference type="EMBL" id="QEL17007.1"/>
    </source>
</evidence>
<evidence type="ECO:0000313" key="2">
    <source>
        <dbReference type="Proteomes" id="UP000324974"/>
    </source>
</evidence>
<dbReference type="Proteomes" id="UP000324974">
    <property type="component" value="Chromosome"/>
</dbReference>
<protein>
    <submittedName>
        <fullName evidence="1">Uncharacterized protein</fullName>
    </submittedName>
</protein>
<reference evidence="2" key="1">
    <citation type="submission" date="2019-08" db="EMBL/GenBank/DDBJ databases">
        <title>Limnoglobus roseus gen. nov., sp. nov., a novel freshwater planctomycete with a giant genome from the family Gemmataceae.</title>
        <authorList>
            <person name="Kulichevskaya I.S."/>
            <person name="Naumoff D.G."/>
            <person name="Miroshnikov K."/>
            <person name="Ivanova A."/>
            <person name="Philippov D.A."/>
            <person name="Hakobyan A."/>
            <person name="Rijpstra I.C."/>
            <person name="Sinninghe Damste J.S."/>
            <person name="Liesack W."/>
            <person name="Dedysh S.N."/>
        </authorList>
    </citation>
    <scope>NUCLEOTIDE SEQUENCE [LARGE SCALE GENOMIC DNA]</scope>
    <source>
        <strain evidence="2">PX52</strain>
    </source>
</reference>
<accession>A0A5C1AFU8</accession>
<dbReference type="KEGG" id="lrs:PX52LOC_03983"/>
<dbReference type="EMBL" id="CP042425">
    <property type="protein sequence ID" value="QEL17007.1"/>
    <property type="molecule type" value="Genomic_DNA"/>
</dbReference>
<dbReference type="RefSeq" id="WP_149111665.1">
    <property type="nucleotide sequence ID" value="NZ_CP042425.1"/>
</dbReference>
<name>A0A5C1AFU8_9BACT</name>
<dbReference type="InterPro" id="IPR045709">
    <property type="entry name" value="DUF6065"/>
</dbReference>
<dbReference type="Pfam" id="PF19541">
    <property type="entry name" value="DUF6065"/>
    <property type="match status" value="1"/>
</dbReference>
<dbReference type="AlphaFoldDB" id="A0A5C1AFU8"/>
<organism evidence="1 2">
    <name type="scientific">Limnoglobus roseus</name>
    <dbReference type="NCBI Taxonomy" id="2598579"/>
    <lineage>
        <taxon>Bacteria</taxon>
        <taxon>Pseudomonadati</taxon>
        <taxon>Planctomycetota</taxon>
        <taxon>Planctomycetia</taxon>
        <taxon>Gemmatales</taxon>
        <taxon>Gemmataceae</taxon>
        <taxon>Limnoglobus</taxon>
    </lineage>
</organism>
<gene>
    <name evidence="1" type="ORF">PX52LOC_03983</name>
</gene>
<dbReference type="OrthoDB" id="8910986at2"/>